<evidence type="ECO:0000256" key="1">
    <source>
        <dbReference type="ARBA" id="ARBA00022630"/>
    </source>
</evidence>
<dbReference type="InterPro" id="IPR010031">
    <property type="entry name" value="FAD_lactone_oxidase-like"/>
</dbReference>
<dbReference type="Gene3D" id="3.30.465.10">
    <property type="match status" value="1"/>
</dbReference>
<proteinExistence type="predicted"/>
<reference evidence="4 5" key="1">
    <citation type="journal article" date="2024" name="Chem. Sci.">
        <title>Discovery of megapolipeptins by genome mining of a Burkholderiales bacteria collection.</title>
        <authorList>
            <person name="Paulo B.S."/>
            <person name="Recchia M.J.J."/>
            <person name="Lee S."/>
            <person name="Fergusson C.H."/>
            <person name="Romanowski S.B."/>
            <person name="Hernandez A."/>
            <person name="Krull N."/>
            <person name="Liu D.Y."/>
            <person name="Cavanagh H."/>
            <person name="Bos A."/>
            <person name="Gray C.A."/>
            <person name="Murphy B.T."/>
            <person name="Linington R.G."/>
            <person name="Eustaquio A.S."/>
        </authorList>
    </citation>
    <scope>NUCLEOTIDE SEQUENCE [LARGE SCALE GENOMIC DNA]</scope>
    <source>
        <strain evidence="4 5">RL16-012-BIC-B</strain>
    </source>
</reference>
<dbReference type="PANTHER" id="PTHR43762:SF1">
    <property type="entry name" value="D-ARABINONO-1,4-LACTONE OXIDASE"/>
    <property type="match status" value="1"/>
</dbReference>
<dbReference type="EMBL" id="JAQQFN010000005">
    <property type="protein sequence ID" value="MFL9883267.1"/>
    <property type="molecule type" value="Genomic_DNA"/>
</dbReference>
<name>A0ABW8ZJ67_9BURK</name>
<sequence length="746" mass="82792">MPSINDVTQLNRIEVFSVATPRSTREVADALMHTELPVSIGGGHFSMGGHTASPGTLHLDLRQMNQVLRFEPAAAVIRVQAGIRWCDIQRFVDPHGLAVKIMQTYANFTVGGALSVNAHGRYMGLGPVVLSVRAITLVLADGMVVEASPGLHAELFFAAIGGYGAIGVITEAELDLVPNVRVARQPKKLRVAQYAAWFDTNVRSHADVQFHNFDLYPPSYTRGCAVSWAVTDRPATAPHLQPLQRRFLLAKYFLWAITETPLGKFRREFLYDPLQYFTKKVHWRNFEAGYDVAELEPVDRKRRTYVLQEYFVPVERFATFAQSLAAILRRHRVNAVNISVRHAAADGRTLMSWTRGETFAFVLYYKQRTRLNAKERVAVWTRELIDAVLDVGGTYYLPYQLHATSEQFHRAYPCARELFAMKAKLDPQYRLRGALWDRYYAPGQACVDAPAAQAEQAADAVDAGKGLFASVYDDSREADRFYAFLQNIFNLVPEDRFHTLIKEAVATRGDDAAIYRAIQAGLPAITPGLAMLTHAVPSLITQKREMGRQTAQLLGAAKLRDYVEIGTTGRYVNAVKKHAGVKGRVTLVHEVEPGFSPVDIVERGQIGKVGGFVKLNDYAPIDLPARSADLVSCFVGLHHMAPARLTPFLESIAAIVRPGGYFVVRDHDVTDAALDRFVALAHTVFNAGLGESWATNAAELRHFASVAEWIKRIEACGFRHTGAQLKQAGDPSDNVLMAFIRTEATT</sequence>
<feature type="domain" description="FAD-binding PCMH-type" evidence="3">
    <location>
        <begin position="8"/>
        <end position="179"/>
    </location>
</feature>
<dbReference type="InterPro" id="IPR013216">
    <property type="entry name" value="Methyltransf_11"/>
</dbReference>
<keyword evidence="2" id="KW-0274">FAD</keyword>
<dbReference type="InterPro" id="IPR036318">
    <property type="entry name" value="FAD-bd_PCMH-like_sf"/>
</dbReference>
<dbReference type="Pfam" id="PF01565">
    <property type="entry name" value="FAD_binding_4"/>
    <property type="match status" value="1"/>
</dbReference>
<dbReference type="SUPFAM" id="SSF56176">
    <property type="entry name" value="FAD-binding/transporter-associated domain-like"/>
    <property type="match status" value="1"/>
</dbReference>
<dbReference type="SUPFAM" id="SSF53335">
    <property type="entry name" value="S-adenosyl-L-methionine-dependent methyltransferases"/>
    <property type="match status" value="1"/>
</dbReference>
<dbReference type="Pfam" id="PF08241">
    <property type="entry name" value="Methyltransf_11"/>
    <property type="match status" value="1"/>
</dbReference>
<dbReference type="RefSeq" id="WP_408326124.1">
    <property type="nucleotide sequence ID" value="NZ_JAQQFH010000002.1"/>
</dbReference>
<evidence type="ECO:0000313" key="5">
    <source>
        <dbReference type="Proteomes" id="UP001629249"/>
    </source>
</evidence>
<accession>A0ABW8ZJ67</accession>
<comment type="caution">
    <text evidence="4">The sequence shown here is derived from an EMBL/GenBank/DDBJ whole genome shotgun (WGS) entry which is preliminary data.</text>
</comment>
<dbReference type="Proteomes" id="UP001629249">
    <property type="component" value="Unassembled WGS sequence"/>
</dbReference>
<dbReference type="InterPro" id="IPR016166">
    <property type="entry name" value="FAD-bd_PCMH"/>
</dbReference>
<evidence type="ECO:0000256" key="2">
    <source>
        <dbReference type="ARBA" id="ARBA00022827"/>
    </source>
</evidence>
<dbReference type="InterPro" id="IPR016164">
    <property type="entry name" value="FAD-linked_Oxase-like_C"/>
</dbReference>
<dbReference type="InterPro" id="IPR006094">
    <property type="entry name" value="Oxid_FAD_bind_N"/>
</dbReference>
<dbReference type="PANTHER" id="PTHR43762">
    <property type="entry name" value="L-GULONOLACTONE OXIDASE"/>
    <property type="match status" value="1"/>
</dbReference>
<keyword evidence="5" id="KW-1185">Reference proteome</keyword>
<evidence type="ECO:0000313" key="4">
    <source>
        <dbReference type="EMBL" id="MFL9883267.1"/>
    </source>
</evidence>
<organism evidence="4 5">
    <name type="scientific">Paraburkholderia agricolaris</name>
    <dbReference type="NCBI Taxonomy" id="2152888"/>
    <lineage>
        <taxon>Bacteria</taxon>
        <taxon>Pseudomonadati</taxon>
        <taxon>Pseudomonadota</taxon>
        <taxon>Betaproteobacteria</taxon>
        <taxon>Burkholderiales</taxon>
        <taxon>Burkholderiaceae</taxon>
        <taxon>Paraburkholderia</taxon>
    </lineage>
</organism>
<gene>
    <name evidence="4" type="ORF">PQR66_09540</name>
</gene>
<dbReference type="InterPro" id="IPR029063">
    <property type="entry name" value="SAM-dependent_MTases_sf"/>
</dbReference>
<dbReference type="Gene3D" id="3.40.50.150">
    <property type="entry name" value="Vaccinia Virus protein VP39"/>
    <property type="match status" value="1"/>
</dbReference>
<protein>
    <submittedName>
        <fullName evidence="4">FAD-binding protein</fullName>
    </submittedName>
</protein>
<keyword evidence="1" id="KW-0285">Flavoprotein</keyword>
<dbReference type="SUPFAM" id="SSF55103">
    <property type="entry name" value="FAD-linked oxidases, C-terminal domain"/>
    <property type="match status" value="1"/>
</dbReference>
<dbReference type="InterPro" id="IPR016169">
    <property type="entry name" value="FAD-bd_PCMH_sub2"/>
</dbReference>
<evidence type="ECO:0000259" key="3">
    <source>
        <dbReference type="PROSITE" id="PS51387"/>
    </source>
</evidence>
<dbReference type="PROSITE" id="PS51387">
    <property type="entry name" value="FAD_PCMH"/>
    <property type="match status" value="1"/>
</dbReference>